<dbReference type="FunFam" id="2.130.10.10:FF:000223">
    <property type="entry name" value="semaphorin-7A isoform X1"/>
    <property type="match status" value="1"/>
</dbReference>
<protein>
    <submittedName>
        <fullName evidence="11">Semaphorin-7A</fullName>
    </submittedName>
</protein>
<dbReference type="GO" id="GO:0007411">
    <property type="term" value="P:axon guidance"/>
    <property type="evidence" value="ECO:0007669"/>
    <property type="project" value="TreeGrafter"/>
</dbReference>
<feature type="signal peptide" evidence="8">
    <location>
        <begin position="1"/>
        <end position="25"/>
    </location>
</feature>
<keyword evidence="4" id="KW-1015">Disulfide bond</keyword>
<evidence type="ECO:0000313" key="10">
    <source>
        <dbReference type="Proteomes" id="UP001190640"/>
    </source>
</evidence>
<dbReference type="SMART" id="SM00630">
    <property type="entry name" value="Sema"/>
    <property type="match status" value="1"/>
</dbReference>
<dbReference type="SUPFAM" id="SSF48726">
    <property type="entry name" value="Immunoglobulin"/>
    <property type="match status" value="1"/>
</dbReference>
<dbReference type="GO" id="GO:0001755">
    <property type="term" value="P:neural crest cell migration"/>
    <property type="evidence" value="ECO:0007669"/>
    <property type="project" value="TreeGrafter"/>
</dbReference>
<dbReference type="GeneID" id="129345517"/>
<dbReference type="InterPro" id="IPR036179">
    <property type="entry name" value="Ig-like_dom_sf"/>
</dbReference>
<dbReference type="GO" id="GO:0007229">
    <property type="term" value="P:integrin-mediated signaling pathway"/>
    <property type="evidence" value="ECO:0007669"/>
    <property type="project" value="TreeGrafter"/>
</dbReference>
<keyword evidence="7" id="KW-0812">Transmembrane</keyword>
<dbReference type="InterPro" id="IPR016201">
    <property type="entry name" value="PSI"/>
</dbReference>
<dbReference type="InterPro" id="IPR013783">
    <property type="entry name" value="Ig-like_fold"/>
</dbReference>
<dbReference type="PROSITE" id="PS51004">
    <property type="entry name" value="SEMA"/>
    <property type="match status" value="1"/>
</dbReference>
<organism evidence="10 11">
    <name type="scientific">Eublepharis macularius</name>
    <name type="common">Leopard gecko</name>
    <name type="synonym">Cyrtodactylus macularius</name>
    <dbReference type="NCBI Taxonomy" id="481883"/>
    <lineage>
        <taxon>Eukaryota</taxon>
        <taxon>Metazoa</taxon>
        <taxon>Chordata</taxon>
        <taxon>Craniata</taxon>
        <taxon>Vertebrata</taxon>
        <taxon>Euteleostomi</taxon>
        <taxon>Lepidosauria</taxon>
        <taxon>Squamata</taxon>
        <taxon>Bifurcata</taxon>
        <taxon>Gekkota</taxon>
        <taxon>Eublepharidae</taxon>
        <taxon>Eublepharinae</taxon>
        <taxon>Eublepharis</taxon>
    </lineage>
</organism>
<keyword evidence="10" id="KW-1185">Reference proteome</keyword>
<feature type="transmembrane region" description="Helical" evidence="7">
    <location>
        <begin position="635"/>
        <end position="657"/>
    </location>
</feature>
<feature type="chain" id="PRO_5041698501" evidence="8">
    <location>
        <begin position="26"/>
        <end position="658"/>
    </location>
</feature>
<keyword evidence="3 7" id="KW-0472">Membrane</keyword>
<dbReference type="Gene3D" id="3.30.1680.10">
    <property type="entry name" value="ligand-binding face of the semaphorins, domain 2"/>
    <property type="match status" value="1"/>
</dbReference>
<evidence type="ECO:0000256" key="8">
    <source>
        <dbReference type="SAM" id="SignalP"/>
    </source>
</evidence>
<accession>A0AA97KM10</accession>
<evidence type="ECO:0000256" key="4">
    <source>
        <dbReference type="ARBA" id="ARBA00023157"/>
    </source>
</evidence>
<dbReference type="CTD" id="8482"/>
<comment type="similarity">
    <text evidence="2">Belongs to the semaphorin family.</text>
</comment>
<dbReference type="PANTHER" id="PTHR11036:SF80">
    <property type="entry name" value="SEMAPHORIN-7A"/>
    <property type="match status" value="1"/>
</dbReference>
<comment type="subcellular location">
    <subcellularLocation>
        <location evidence="1">Membrane</location>
    </subcellularLocation>
</comment>
<dbReference type="AlphaFoldDB" id="A0AA97KM10"/>
<dbReference type="RefSeq" id="XP_054858682.1">
    <property type="nucleotide sequence ID" value="XM_055002707.1"/>
</dbReference>
<sequence length="658" mass="74120">MGWERASVLLCLLCAASRLPLPCAALRKASPRIRASPAGEKRFLFTTKEEHVTLYHENGTSSVFVGAVNKLYYYNFETSESYVEPFNVTESKCRNSLYAQNYLTLVANYKGKMMVCGTNACSPTCWNWVDKKKEPGISAMGLAPYNLEQNSFVLFYGDNIYSPISKNGDKLIRFRRVQGPWALYSEDSLWRNPKLIQGAIIKNEEAYKDKIYLFFQEDNPEWPRKIGAPRHISRVAQLCAGDGGGPGALSSAKWSTFLKSTMHCFDQATDRHFNLIQDVFIVHSENWAETKIYGLFSNEWGYSAVCVYSVGDITKIFEMSPLLGFTGGFPAIRPGQCIKDGKETPAYTYKVAHSHPEMVRQVKPEAILFHNKNHYQKVLVHPVQATDDRLYNVLYLTTENGTIHKIVNLRDGPINILEIQPFQTPAAIQSIVLDSTKNILLVASENEVVELPTAMCEVYKGNCASCVLARDPYCGWINGTCTSVYTTRKSSQSLSHDVSQNSCDAHSSDTGEARETSCEHVLPSSRYYLNCSLESHHATYAWFHKDKIVARCAHGVNPCTHFIDQISPESYGNYSCVSQEDWFKQTLVTMCLMETSRDQNIVMMKNYPIATDPSHSQKTEQPYSPQTLLMPPGNWATTASFSFWLGLLHGVVVFFLLK</sequence>
<dbReference type="GO" id="GO:0009897">
    <property type="term" value="C:external side of plasma membrane"/>
    <property type="evidence" value="ECO:0007669"/>
    <property type="project" value="TreeGrafter"/>
</dbReference>
<dbReference type="GO" id="GO:0030335">
    <property type="term" value="P:positive regulation of cell migration"/>
    <property type="evidence" value="ECO:0007669"/>
    <property type="project" value="TreeGrafter"/>
</dbReference>
<dbReference type="SMART" id="SM00423">
    <property type="entry name" value="PSI"/>
    <property type="match status" value="1"/>
</dbReference>
<dbReference type="Pfam" id="PF01403">
    <property type="entry name" value="Sema"/>
    <property type="match status" value="1"/>
</dbReference>
<dbReference type="GO" id="GO:0071526">
    <property type="term" value="P:semaphorin-plexin signaling pathway"/>
    <property type="evidence" value="ECO:0007669"/>
    <property type="project" value="TreeGrafter"/>
</dbReference>
<name>A0AA97KM10_EUBMA</name>
<dbReference type="InterPro" id="IPR015943">
    <property type="entry name" value="WD40/YVTN_repeat-like_dom_sf"/>
</dbReference>
<dbReference type="InterPro" id="IPR001627">
    <property type="entry name" value="Semap_dom"/>
</dbReference>
<dbReference type="Proteomes" id="UP001190640">
    <property type="component" value="Chromosome 18"/>
</dbReference>
<dbReference type="GO" id="GO:0045499">
    <property type="term" value="F:chemorepellent activity"/>
    <property type="evidence" value="ECO:0007669"/>
    <property type="project" value="TreeGrafter"/>
</dbReference>
<dbReference type="PANTHER" id="PTHR11036">
    <property type="entry name" value="SEMAPHORIN"/>
    <property type="match status" value="1"/>
</dbReference>
<dbReference type="Gene3D" id="2.60.40.10">
    <property type="entry name" value="Immunoglobulins"/>
    <property type="match status" value="1"/>
</dbReference>
<evidence type="ECO:0000256" key="5">
    <source>
        <dbReference type="ARBA" id="ARBA00023180"/>
    </source>
</evidence>
<evidence type="ECO:0000256" key="7">
    <source>
        <dbReference type="SAM" id="Phobius"/>
    </source>
</evidence>
<gene>
    <name evidence="11" type="primary">SEMA7A</name>
</gene>
<dbReference type="InterPro" id="IPR036352">
    <property type="entry name" value="Semap_dom_sf"/>
</dbReference>
<dbReference type="KEGG" id="emc:129345517"/>
<dbReference type="SUPFAM" id="SSF101912">
    <property type="entry name" value="Sema domain"/>
    <property type="match status" value="1"/>
</dbReference>
<proteinExistence type="inferred from homology"/>
<dbReference type="GO" id="GO:0030215">
    <property type="term" value="F:semaphorin receptor binding"/>
    <property type="evidence" value="ECO:0007669"/>
    <property type="project" value="InterPro"/>
</dbReference>
<dbReference type="SUPFAM" id="SSF103575">
    <property type="entry name" value="Plexin repeat"/>
    <property type="match status" value="1"/>
</dbReference>
<evidence type="ECO:0000313" key="11">
    <source>
        <dbReference type="RefSeq" id="XP_054858682.1"/>
    </source>
</evidence>
<evidence type="ECO:0000256" key="6">
    <source>
        <dbReference type="PROSITE-ProRule" id="PRU00352"/>
    </source>
</evidence>
<evidence type="ECO:0000256" key="1">
    <source>
        <dbReference type="ARBA" id="ARBA00004370"/>
    </source>
</evidence>
<reference evidence="11" key="1">
    <citation type="submission" date="2025-08" db="UniProtKB">
        <authorList>
            <consortium name="RefSeq"/>
        </authorList>
    </citation>
    <scope>IDENTIFICATION</scope>
    <source>
        <tissue evidence="11">Blood</tissue>
    </source>
</reference>
<evidence type="ECO:0000259" key="9">
    <source>
        <dbReference type="PROSITE" id="PS51004"/>
    </source>
</evidence>
<dbReference type="Pfam" id="PF01437">
    <property type="entry name" value="PSI"/>
    <property type="match status" value="1"/>
</dbReference>
<dbReference type="Gene3D" id="2.130.10.10">
    <property type="entry name" value="YVTN repeat-like/Quinoprotein amine dehydrogenase"/>
    <property type="match status" value="1"/>
</dbReference>
<keyword evidence="7" id="KW-1133">Transmembrane helix</keyword>
<comment type="caution">
    <text evidence="6">Lacks conserved residue(s) required for the propagation of feature annotation.</text>
</comment>
<dbReference type="GO" id="GO:0050727">
    <property type="term" value="P:regulation of inflammatory response"/>
    <property type="evidence" value="ECO:0007669"/>
    <property type="project" value="TreeGrafter"/>
</dbReference>
<evidence type="ECO:0000256" key="3">
    <source>
        <dbReference type="ARBA" id="ARBA00023136"/>
    </source>
</evidence>
<keyword evidence="8" id="KW-0732">Signal</keyword>
<feature type="domain" description="Sema" evidence="9">
    <location>
        <begin position="18"/>
        <end position="453"/>
    </location>
</feature>
<keyword evidence="5" id="KW-0325">Glycoprotein</keyword>
<dbReference type="GO" id="GO:0005178">
    <property type="term" value="F:integrin binding"/>
    <property type="evidence" value="ECO:0007669"/>
    <property type="project" value="TreeGrafter"/>
</dbReference>
<evidence type="ECO:0000256" key="2">
    <source>
        <dbReference type="ARBA" id="ARBA00009492"/>
    </source>
</evidence>
<dbReference type="InterPro" id="IPR027231">
    <property type="entry name" value="Semaphorin"/>
</dbReference>
<dbReference type="InterPro" id="IPR002165">
    <property type="entry name" value="Plexin_repeat"/>
</dbReference>